<dbReference type="SUPFAM" id="SSF110296">
    <property type="entry name" value="Oligoxyloglucan reducing end-specific cellobiohydrolase"/>
    <property type="match status" value="1"/>
</dbReference>
<evidence type="ECO:0000256" key="2">
    <source>
        <dbReference type="ARBA" id="ARBA00023276"/>
    </source>
</evidence>
<dbReference type="Pfam" id="PF19408">
    <property type="entry name" value="PKD_6"/>
    <property type="match status" value="3"/>
</dbReference>
<organism evidence="5 6">
    <name type="scientific">Algoriphagus namhaensis</name>
    <dbReference type="NCBI Taxonomy" id="915353"/>
    <lineage>
        <taxon>Bacteria</taxon>
        <taxon>Pseudomonadati</taxon>
        <taxon>Bacteroidota</taxon>
        <taxon>Cytophagia</taxon>
        <taxon>Cytophagales</taxon>
        <taxon>Cyclobacteriaceae</taxon>
        <taxon>Algoriphagus</taxon>
    </lineage>
</organism>
<sequence length="936" mass="101002">MRKSLFLLFLIFITTLGSKAQTWTRMQSWGLDLETLSWINDSVGYAAGEDLLISSQDRGVTWKEIDFLPNARVLDLSFLNETIGLGVGENGMIIRTSDGGNTWSEINSPTGNSLKTIAFFDEALVLVLGEGNLILASQDLGLTWTEQNSFPSIGINDLTFTSSDSIFIVGESGQIQLSVDQGETWTPKSTSTSEALNKLTFSSQGVGFAVGQNGTIIRSLDGGENWLSLNSTVSINLKDVDVSPTNANFIIVVGEEATALRSTNGGNSFGKANLGAGNIRNLSQIKFSPTQNTAFALGKDGYLISSTNGGGSWTTRLAGIRNDFTDTDFKTDRFGFFAGANGAFYLTGNGGLSIISRPLPEDLDIISLDFWNTGFGYVSGADGRMFRTGNGGTSWVNVSAPTSENINGFYLFAPSVLYIAGNSGYIARSFESGGNWNAEVEANTTENLKDITFFDFQVGFAMGENGQISWSNGGNVWENIPKLTDENLNALAKVDSSTAIIVGQNGVILKSEDKARTWRRINVPFTENIKDVDFWDDKLGLAAGDNGFTIQTKDGGETWTRIPSGTRSNLTAVSIGNPLVAFAVGEDGTLLNYTCFPPGPLSEITGNATSCLGRQTYRIDEPQVEGAFIEWRVDGGTILRGQGTSSIEVEWEIPGRNAVLVTNENFCGNGDTSALEVTVSDIPPSNLQIQGTGAVCTELQNKYAVTSLPGVDYQWQVTGGNIISGQGNSEIIVVWEEKGLQEVQLILENTCGKSNQIILPVQVSSPPEQPSEIVGEALVGLGEAVYEIEAVSGVNYTWEIPNSAGRITSGQGSPRVTIQWGNEGEFTITVTPRNECDEGAAQSLLVEVNIITSLKPEIDQDLKIYPNPSQGRLWIEARDLSQWSNAEVISSNGMLIRSIEINPGAHRIEFDQLPRGLFLVRLIGQKDVIVRKVLVQ</sequence>
<proteinExistence type="predicted"/>
<name>A0ABV8APQ9_9BACT</name>
<dbReference type="RefSeq" id="WP_377904298.1">
    <property type="nucleotide sequence ID" value="NZ_JBHRZS010000006.1"/>
</dbReference>
<dbReference type="InterPro" id="IPR028203">
    <property type="entry name" value="PSII_CF48-like_dom"/>
</dbReference>
<dbReference type="EMBL" id="JBHRZS010000006">
    <property type="protein sequence ID" value="MFC3879665.1"/>
    <property type="molecule type" value="Genomic_DNA"/>
</dbReference>
<dbReference type="PANTHER" id="PTHR47199:SF2">
    <property type="entry name" value="PHOTOSYSTEM II STABILITY_ASSEMBLY FACTOR HCF136, CHLOROPLASTIC"/>
    <property type="match status" value="1"/>
</dbReference>
<dbReference type="Proteomes" id="UP001595805">
    <property type="component" value="Unassembled WGS sequence"/>
</dbReference>
<dbReference type="Pfam" id="PF14870">
    <property type="entry name" value="PSII_BNR"/>
    <property type="match status" value="3"/>
</dbReference>
<gene>
    <name evidence="5" type="ORF">ACFOSV_05740</name>
</gene>
<dbReference type="PANTHER" id="PTHR47199">
    <property type="entry name" value="PHOTOSYSTEM II STABILITY/ASSEMBLY FACTOR HCF136, CHLOROPLASTIC"/>
    <property type="match status" value="1"/>
</dbReference>
<feature type="domain" description="Photosynthesis system II assembly factor Ycf48/Hcf136-like" evidence="3">
    <location>
        <begin position="440"/>
        <end position="522"/>
    </location>
</feature>
<evidence type="ECO:0000256" key="1">
    <source>
        <dbReference type="ARBA" id="ARBA00022531"/>
    </source>
</evidence>
<dbReference type="InterPro" id="IPR036278">
    <property type="entry name" value="Sialidase_sf"/>
</dbReference>
<comment type="caution">
    <text evidence="5">The sequence shown here is derived from an EMBL/GenBank/DDBJ whole genome shotgun (WGS) entry which is preliminary data.</text>
</comment>
<evidence type="ECO:0000313" key="6">
    <source>
        <dbReference type="Proteomes" id="UP001595805"/>
    </source>
</evidence>
<feature type="domain" description="Photosynthesis system II assembly factor Ycf48/Hcf136-like" evidence="3">
    <location>
        <begin position="152"/>
        <end position="218"/>
    </location>
</feature>
<evidence type="ECO:0000259" key="3">
    <source>
        <dbReference type="Pfam" id="PF14870"/>
    </source>
</evidence>
<keyword evidence="2" id="KW-0604">Photosystem II</keyword>
<protein>
    <submittedName>
        <fullName evidence="5">YCF48-related protein</fullName>
    </submittedName>
</protein>
<feature type="domain" description="PKD-like" evidence="4">
    <location>
        <begin position="686"/>
        <end position="759"/>
    </location>
</feature>
<dbReference type="NCBIfam" id="TIGR04183">
    <property type="entry name" value="Por_Secre_tail"/>
    <property type="match status" value="1"/>
</dbReference>
<keyword evidence="1" id="KW-0602">Photosynthesis</keyword>
<keyword evidence="6" id="KW-1185">Reference proteome</keyword>
<feature type="domain" description="Photosynthesis system II assembly factor Ycf48/Hcf136-like" evidence="3">
    <location>
        <begin position="60"/>
        <end position="146"/>
    </location>
</feature>
<dbReference type="InterPro" id="IPR045829">
    <property type="entry name" value="PKD_6"/>
</dbReference>
<dbReference type="InterPro" id="IPR026444">
    <property type="entry name" value="Secre_tail"/>
</dbReference>
<accession>A0ABV8APQ9</accession>
<feature type="domain" description="PKD-like" evidence="4">
    <location>
        <begin position="766"/>
        <end position="846"/>
    </location>
</feature>
<dbReference type="CDD" id="cd15482">
    <property type="entry name" value="Sialidase_non-viral"/>
    <property type="match status" value="1"/>
</dbReference>
<feature type="domain" description="PKD-like" evidence="4">
    <location>
        <begin position="600"/>
        <end position="677"/>
    </location>
</feature>
<evidence type="ECO:0000259" key="4">
    <source>
        <dbReference type="Pfam" id="PF19408"/>
    </source>
</evidence>
<reference evidence="6" key="1">
    <citation type="journal article" date="2019" name="Int. J. Syst. Evol. Microbiol.">
        <title>The Global Catalogue of Microorganisms (GCM) 10K type strain sequencing project: providing services to taxonomists for standard genome sequencing and annotation.</title>
        <authorList>
            <consortium name="The Broad Institute Genomics Platform"/>
            <consortium name="The Broad Institute Genome Sequencing Center for Infectious Disease"/>
            <person name="Wu L."/>
            <person name="Ma J."/>
        </authorList>
    </citation>
    <scope>NUCLEOTIDE SEQUENCE [LARGE SCALE GENOMIC DNA]</scope>
    <source>
        <strain evidence="6">CCUG 60523</strain>
    </source>
</reference>
<dbReference type="SUPFAM" id="SSF50939">
    <property type="entry name" value="Sialidases"/>
    <property type="match status" value="1"/>
</dbReference>
<dbReference type="Gene3D" id="2.130.10.10">
    <property type="entry name" value="YVTN repeat-like/Quinoprotein amine dehydrogenase"/>
    <property type="match status" value="4"/>
</dbReference>
<dbReference type="InterPro" id="IPR015943">
    <property type="entry name" value="WD40/YVTN_repeat-like_dom_sf"/>
</dbReference>
<evidence type="ECO:0000313" key="5">
    <source>
        <dbReference type="EMBL" id="MFC3879665.1"/>
    </source>
</evidence>